<dbReference type="HOGENOM" id="CLU_2183077_0_0_1"/>
<reference evidence="1" key="1">
    <citation type="submission" date="2024-06" db="UniProtKB">
        <authorList>
            <consortium name="Ensembl"/>
        </authorList>
    </citation>
    <scope>IDENTIFICATION</scope>
</reference>
<dbReference type="EMBL" id="AEYP01090505">
    <property type="status" value="NOT_ANNOTATED_CDS"/>
    <property type="molecule type" value="Genomic_DNA"/>
</dbReference>
<sequence>MPWGPPDLSLLPSVCLAPIPLQRQPQSSSQLHREVSPRITLSTSTRFFWSLLHSHVKMEVLTTAHRFLEMSETIYWNMKRSKKMATWHSQATMLPHWKPVTFMLRERTW</sequence>
<dbReference type="EMBL" id="AEYP01090501">
    <property type="status" value="NOT_ANNOTATED_CDS"/>
    <property type="molecule type" value="Genomic_DNA"/>
</dbReference>
<dbReference type="InParanoid" id="M3XZ55"/>
<dbReference type="EMBL" id="AEYP01090506">
    <property type="status" value="NOT_ANNOTATED_CDS"/>
    <property type="molecule type" value="Genomic_DNA"/>
</dbReference>
<protein>
    <submittedName>
        <fullName evidence="1">Uncharacterized protein</fullName>
    </submittedName>
</protein>
<proteinExistence type="predicted"/>
<accession>M3XZ55</accession>
<dbReference type="AlphaFoldDB" id="M3XZ55"/>
<dbReference type="EMBL" id="AEYP01090507">
    <property type="status" value="NOT_ANNOTATED_CDS"/>
    <property type="molecule type" value="Genomic_DNA"/>
</dbReference>
<organism evidence="1">
    <name type="scientific">Mustela putorius furo</name>
    <name type="common">European domestic ferret</name>
    <name type="synonym">Mustela furo</name>
    <dbReference type="NCBI Taxonomy" id="9669"/>
    <lineage>
        <taxon>Eukaryota</taxon>
        <taxon>Metazoa</taxon>
        <taxon>Chordata</taxon>
        <taxon>Craniata</taxon>
        <taxon>Vertebrata</taxon>
        <taxon>Euteleostomi</taxon>
        <taxon>Mammalia</taxon>
        <taxon>Eutheria</taxon>
        <taxon>Laurasiatheria</taxon>
        <taxon>Carnivora</taxon>
        <taxon>Caniformia</taxon>
        <taxon>Musteloidea</taxon>
        <taxon>Mustelidae</taxon>
        <taxon>Mustelinae</taxon>
        <taxon>Mustela</taxon>
    </lineage>
</organism>
<dbReference type="EMBL" id="AEYP01090500">
    <property type="status" value="NOT_ANNOTATED_CDS"/>
    <property type="molecule type" value="Genomic_DNA"/>
</dbReference>
<name>M3XZ55_MUSPF</name>
<dbReference type="EMBL" id="AEYP01090504">
    <property type="status" value="NOT_ANNOTATED_CDS"/>
    <property type="molecule type" value="Genomic_DNA"/>
</dbReference>
<dbReference type="EMBL" id="AEYP01090499">
    <property type="status" value="NOT_ANNOTATED_CDS"/>
    <property type="molecule type" value="Genomic_DNA"/>
</dbReference>
<dbReference type="EMBL" id="AEYP01090508">
    <property type="status" value="NOT_ANNOTATED_CDS"/>
    <property type="molecule type" value="Genomic_DNA"/>
</dbReference>
<dbReference type="EMBL" id="AEYP01090503">
    <property type="status" value="NOT_ANNOTATED_CDS"/>
    <property type="molecule type" value="Genomic_DNA"/>
</dbReference>
<dbReference type="Ensembl" id="ENSMPUT00000004432.1">
    <property type="protein sequence ID" value="ENSMPUP00000004356.1"/>
    <property type="gene ID" value="ENSMPUG00000004389.1"/>
</dbReference>
<evidence type="ECO:0000313" key="1">
    <source>
        <dbReference type="Ensembl" id="ENSMPUP00000004356.1"/>
    </source>
</evidence>
<dbReference type="EMBL" id="AEYP01090502">
    <property type="status" value="NOT_ANNOTATED_CDS"/>
    <property type="molecule type" value="Genomic_DNA"/>
</dbReference>